<dbReference type="Proteomes" id="UP000094869">
    <property type="component" value="Unassembled WGS sequence"/>
</dbReference>
<dbReference type="EMBL" id="MEHD01000054">
    <property type="protein sequence ID" value="ODR45071.1"/>
    <property type="molecule type" value="Genomic_DNA"/>
</dbReference>
<accession>A0ABX3A8I1</accession>
<dbReference type="RefSeq" id="WP_069408903.1">
    <property type="nucleotide sequence ID" value="NZ_MEHD01000054.1"/>
</dbReference>
<sequence length="118" mass="13061">MKAKYKAGRPEDNLTVGKKYDVEDVRCKKGFEASEVYLKNDKQQKCWYSVELFTMYAESALPLKMGAADAALGAAALATPEQLEVAIKTAFVDSESIQQALSRQIAKKMRDKGLMYGA</sequence>
<gene>
    <name evidence="1" type="ORF">BEI63_30480</name>
</gene>
<reference evidence="1 2" key="1">
    <citation type="submission" date="2016-08" db="EMBL/GenBank/DDBJ databases">
        <title>Characterization of Isolates of Eisenbergiella tayi Derived from Blood Cultures, Using Whole Genome Sequencing.</title>
        <authorList>
            <person name="Bernier A.-M."/>
            <person name="Burdz T."/>
            <person name="Wiebe D."/>
            <person name="Bernard K."/>
        </authorList>
    </citation>
    <scope>NUCLEOTIDE SEQUENCE [LARGE SCALE GENOMIC DNA]</scope>
    <source>
        <strain evidence="1 2">NML120146</strain>
    </source>
</reference>
<keyword evidence="2" id="KW-1185">Reference proteome</keyword>
<evidence type="ECO:0000313" key="2">
    <source>
        <dbReference type="Proteomes" id="UP000094869"/>
    </source>
</evidence>
<organism evidence="1 2">
    <name type="scientific">Eisenbergiella tayi</name>
    <dbReference type="NCBI Taxonomy" id="1432052"/>
    <lineage>
        <taxon>Bacteria</taxon>
        <taxon>Bacillati</taxon>
        <taxon>Bacillota</taxon>
        <taxon>Clostridia</taxon>
        <taxon>Lachnospirales</taxon>
        <taxon>Lachnospiraceae</taxon>
        <taxon>Eisenbergiella</taxon>
    </lineage>
</organism>
<evidence type="ECO:0000313" key="1">
    <source>
        <dbReference type="EMBL" id="ODR45071.1"/>
    </source>
</evidence>
<comment type="caution">
    <text evidence="1">The sequence shown here is derived from an EMBL/GenBank/DDBJ whole genome shotgun (WGS) entry which is preliminary data.</text>
</comment>
<proteinExistence type="predicted"/>
<name>A0ABX3A8I1_9FIRM</name>
<protein>
    <submittedName>
        <fullName evidence="1">Uncharacterized protein</fullName>
    </submittedName>
</protein>